<dbReference type="EMBL" id="BLXT01006765">
    <property type="protein sequence ID" value="GFO33241.1"/>
    <property type="molecule type" value="Genomic_DNA"/>
</dbReference>
<dbReference type="Proteomes" id="UP000735302">
    <property type="component" value="Unassembled WGS sequence"/>
</dbReference>
<sequence length="149" mass="16484">MKEFSDSEEVRQTMLISQPPEHAMPESIAPKGLDLKRQWYLYDEIREFVLGEENLKDLVAPMPASPRPTAQSRIEAQGVRDVSKGEGSGQGKGKSKKGKHSVEEKEEAEVRGSETSPAKKVSKTSVKGKGRGRGRGKLEMSIVLICKYL</sequence>
<comment type="caution">
    <text evidence="2">The sequence shown here is derived from an EMBL/GenBank/DDBJ whole genome shotgun (WGS) entry which is preliminary data.</text>
</comment>
<proteinExistence type="predicted"/>
<evidence type="ECO:0000256" key="1">
    <source>
        <dbReference type="SAM" id="MobiDB-lite"/>
    </source>
</evidence>
<feature type="compositionally biased region" description="Basic residues" evidence="1">
    <location>
        <begin position="120"/>
        <end position="134"/>
    </location>
</feature>
<name>A0AAV4CMS4_9GAST</name>
<reference evidence="2 3" key="1">
    <citation type="journal article" date="2021" name="Elife">
        <title>Chloroplast acquisition without the gene transfer in kleptoplastic sea slugs, Plakobranchus ocellatus.</title>
        <authorList>
            <person name="Maeda T."/>
            <person name="Takahashi S."/>
            <person name="Yoshida T."/>
            <person name="Shimamura S."/>
            <person name="Takaki Y."/>
            <person name="Nagai Y."/>
            <person name="Toyoda A."/>
            <person name="Suzuki Y."/>
            <person name="Arimoto A."/>
            <person name="Ishii H."/>
            <person name="Satoh N."/>
            <person name="Nishiyama T."/>
            <person name="Hasebe M."/>
            <person name="Maruyama T."/>
            <person name="Minagawa J."/>
            <person name="Obokata J."/>
            <person name="Shigenobu S."/>
        </authorList>
    </citation>
    <scope>NUCLEOTIDE SEQUENCE [LARGE SCALE GENOMIC DNA]</scope>
</reference>
<keyword evidence="3" id="KW-1185">Reference proteome</keyword>
<accession>A0AAV4CMS4</accession>
<feature type="region of interest" description="Disordered" evidence="1">
    <location>
        <begin position="58"/>
        <end position="134"/>
    </location>
</feature>
<evidence type="ECO:0000313" key="3">
    <source>
        <dbReference type="Proteomes" id="UP000735302"/>
    </source>
</evidence>
<evidence type="ECO:0000313" key="2">
    <source>
        <dbReference type="EMBL" id="GFO33241.1"/>
    </source>
</evidence>
<feature type="compositionally biased region" description="Basic and acidic residues" evidence="1">
    <location>
        <begin position="1"/>
        <end position="11"/>
    </location>
</feature>
<protein>
    <submittedName>
        <fullName evidence="2">Uncharacterized protein</fullName>
    </submittedName>
</protein>
<feature type="region of interest" description="Disordered" evidence="1">
    <location>
        <begin position="1"/>
        <end position="27"/>
    </location>
</feature>
<dbReference type="AlphaFoldDB" id="A0AAV4CMS4"/>
<feature type="compositionally biased region" description="Basic and acidic residues" evidence="1">
    <location>
        <begin position="100"/>
        <end position="112"/>
    </location>
</feature>
<gene>
    <name evidence="2" type="ORF">PoB_005974600</name>
</gene>
<organism evidence="2 3">
    <name type="scientific">Plakobranchus ocellatus</name>
    <dbReference type="NCBI Taxonomy" id="259542"/>
    <lineage>
        <taxon>Eukaryota</taxon>
        <taxon>Metazoa</taxon>
        <taxon>Spiralia</taxon>
        <taxon>Lophotrochozoa</taxon>
        <taxon>Mollusca</taxon>
        <taxon>Gastropoda</taxon>
        <taxon>Heterobranchia</taxon>
        <taxon>Euthyneura</taxon>
        <taxon>Panpulmonata</taxon>
        <taxon>Sacoglossa</taxon>
        <taxon>Placobranchoidea</taxon>
        <taxon>Plakobranchidae</taxon>
        <taxon>Plakobranchus</taxon>
    </lineage>
</organism>